<keyword evidence="2" id="KW-1185">Reference proteome</keyword>
<gene>
    <name evidence="1" type="ORF">Cocul_00893</name>
</gene>
<comment type="caution">
    <text evidence="1">The sequence shown here is derived from an EMBL/GenBank/DDBJ whole genome shotgun (WGS) entry which is preliminary data.</text>
</comment>
<proteinExistence type="predicted"/>
<dbReference type="Pfam" id="PF12502">
    <property type="entry name" value="DUF3710"/>
    <property type="match status" value="1"/>
</dbReference>
<evidence type="ECO:0000313" key="2">
    <source>
        <dbReference type="Proteomes" id="UP000050517"/>
    </source>
</evidence>
<dbReference type="Proteomes" id="UP000050517">
    <property type="component" value="Unassembled WGS sequence"/>
</dbReference>
<dbReference type="InterPro" id="IPR022183">
    <property type="entry name" value="DUF3710"/>
</dbReference>
<dbReference type="RefSeq" id="WP_082422172.1">
    <property type="nucleotide sequence ID" value="NZ_LKST01000002.1"/>
</dbReference>
<sequence length="216" mass="23062">MRALMDVRAEEMAVGARDEFSVVGPWDSAVVPESVVACDRHWLGAYVHTACAQFHVPRGARVIEERPAGGRADGLHVVLGDVRVVISVHGAAKSEPLWQQHRNFMIEEIAAAGGDVSVVPGVGGERICAMLPGQEIVAAGVDGPRWMVRAVAYGYDFDGCDVHGLLDDLLADFVVFRGAGPVGPGLPLDMTVYASPVRHVTTPFSGVIDNSQERLI</sequence>
<accession>A0A0Q1ABT1</accession>
<evidence type="ECO:0008006" key="3">
    <source>
        <dbReference type="Google" id="ProtNLM"/>
    </source>
</evidence>
<evidence type="ECO:0000313" key="1">
    <source>
        <dbReference type="EMBL" id="KQB84097.1"/>
    </source>
</evidence>
<dbReference type="OrthoDB" id="8480367at2"/>
<dbReference type="STRING" id="1544416.Cocul_00893"/>
<organism evidence="1 2">
    <name type="scientific">Corynebacterium oculi</name>
    <dbReference type="NCBI Taxonomy" id="1544416"/>
    <lineage>
        <taxon>Bacteria</taxon>
        <taxon>Bacillati</taxon>
        <taxon>Actinomycetota</taxon>
        <taxon>Actinomycetes</taxon>
        <taxon>Mycobacteriales</taxon>
        <taxon>Corynebacteriaceae</taxon>
        <taxon>Corynebacterium</taxon>
    </lineage>
</organism>
<dbReference type="AlphaFoldDB" id="A0A0Q1ABT1"/>
<dbReference type="EMBL" id="LKST01000002">
    <property type="protein sequence ID" value="KQB84097.1"/>
    <property type="molecule type" value="Genomic_DNA"/>
</dbReference>
<protein>
    <recommendedName>
        <fullName evidence="3">DUF3710 domain-containing protein</fullName>
    </recommendedName>
</protein>
<reference evidence="1 2" key="1">
    <citation type="submission" date="2015-10" db="EMBL/GenBank/DDBJ databases">
        <title>Corynebacteirum lowii and Corynebacterium oculi species nova, derived from human clinical disease and and emended description of Corynebacterium mastiditis.</title>
        <authorList>
            <person name="Bernard K."/>
            <person name="Pacheco A.L."/>
            <person name="Mcdougall C."/>
            <person name="Burtx T."/>
            <person name="Weibe D."/>
            <person name="Tyler S."/>
            <person name="Olson A.B."/>
            <person name="Cnockaert M."/>
            <person name="Eguchi H."/>
            <person name="Kuwahara T."/>
            <person name="Nakayama-Imaohji H."/>
            <person name="Boudewijins M."/>
            <person name="Van Hoecke F."/>
            <person name="Bernier A.-M."/>
            <person name="Vandamme P."/>
        </authorList>
    </citation>
    <scope>NUCLEOTIDE SEQUENCE [LARGE SCALE GENOMIC DNA]</scope>
    <source>
        <strain evidence="1 2">NML 130210</strain>
    </source>
</reference>
<name>A0A0Q1ABT1_9CORY</name>
<dbReference type="PATRIC" id="fig|1544416.3.peg.896"/>